<proteinExistence type="predicted"/>
<evidence type="ECO:0000259" key="3">
    <source>
        <dbReference type="Pfam" id="PF09922"/>
    </source>
</evidence>
<dbReference type="PANTHER" id="PTHR40763">
    <property type="entry name" value="MEMBRANE PROTEIN-RELATED"/>
    <property type="match status" value="1"/>
</dbReference>
<dbReference type="AlphaFoldDB" id="A0A8J3NCH6"/>
<sequence length="199" mass="21036">MAEEADRTPAVPADGQAMRASDADRERVAQALHEAAGEGRLSLDELRDRLDSAYSAKTYGELAPIVADLPGVTAPRRPAHAYDGDDATRAVLGIWSGPARRGDWLVPRTQIAVAFMGGVVLDLRHARFSADETTIQAYAVMGGIEILVPEGMDVRIDGVGLMGGFDDAASGPGDGTGPCVRITGFAFWGGVDVRRPHHS</sequence>
<gene>
    <name evidence="4" type="ORF">Aru02nite_13430</name>
</gene>
<protein>
    <recommendedName>
        <fullName evidence="6">Cell wall-active antibiotics response 4TMS YvqF</fullName>
    </recommendedName>
</protein>
<comment type="caution">
    <text evidence="4">The sequence shown here is derived from an EMBL/GenBank/DDBJ whole genome shotgun (WGS) entry which is preliminary data.</text>
</comment>
<dbReference type="InterPro" id="IPR012551">
    <property type="entry name" value="DUF1707_SHOCT-like"/>
</dbReference>
<organism evidence="4 5">
    <name type="scientific">Actinocatenispora rupis</name>
    <dbReference type="NCBI Taxonomy" id="519421"/>
    <lineage>
        <taxon>Bacteria</taxon>
        <taxon>Bacillati</taxon>
        <taxon>Actinomycetota</taxon>
        <taxon>Actinomycetes</taxon>
        <taxon>Micromonosporales</taxon>
        <taxon>Micromonosporaceae</taxon>
        <taxon>Actinocatenispora</taxon>
    </lineage>
</organism>
<dbReference type="InterPro" id="IPR024425">
    <property type="entry name" value="LiaF-like_C"/>
</dbReference>
<dbReference type="Proteomes" id="UP000612808">
    <property type="component" value="Unassembled WGS sequence"/>
</dbReference>
<dbReference type="RefSeq" id="WP_203655715.1">
    <property type="nucleotide sequence ID" value="NZ_BAAAZM010000003.1"/>
</dbReference>
<evidence type="ECO:0000256" key="1">
    <source>
        <dbReference type="SAM" id="MobiDB-lite"/>
    </source>
</evidence>
<dbReference type="PANTHER" id="PTHR40763:SF4">
    <property type="entry name" value="DUF1707 DOMAIN-CONTAINING PROTEIN"/>
    <property type="match status" value="1"/>
</dbReference>
<dbReference type="EMBL" id="BOMB01000007">
    <property type="protein sequence ID" value="GID10454.1"/>
    <property type="molecule type" value="Genomic_DNA"/>
</dbReference>
<reference evidence="4" key="1">
    <citation type="submission" date="2021-01" db="EMBL/GenBank/DDBJ databases">
        <title>Whole genome shotgun sequence of Actinocatenispora rupis NBRC 107355.</title>
        <authorList>
            <person name="Komaki H."/>
            <person name="Tamura T."/>
        </authorList>
    </citation>
    <scope>NUCLEOTIDE SEQUENCE</scope>
    <source>
        <strain evidence="4">NBRC 107355</strain>
    </source>
</reference>
<feature type="domain" description="DUF1707" evidence="2">
    <location>
        <begin position="18"/>
        <end position="70"/>
    </location>
</feature>
<evidence type="ECO:0000313" key="5">
    <source>
        <dbReference type="Proteomes" id="UP000612808"/>
    </source>
</evidence>
<keyword evidence="5" id="KW-1185">Reference proteome</keyword>
<feature type="region of interest" description="Disordered" evidence="1">
    <location>
        <begin position="1"/>
        <end position="21"/>
    </location>
</feature>
<name>A0A8J3NCH6_9ACTN</name>
<dbReference type="Pfam" id="PF09922">
    <property type="entry name" value="LiaF-like_C"/>
    <property type="match status" value="1"/>
</dbReference>
<accession>A0A8J3NCH6</accession>
<dbReference type="Pfam" id="PF08044">
    <property type="entry name" value="DUF1707"/>
    <property type="match status" value="1"/>
</dbReference>
<evidence type="ECO:0000259" key="2">
    <source>
        <dbReference type="Pfam" id="PF08044"/>
    </source>
</evidence>
<feature type="domain" description="Cell wall-active antibiotics response LiaF-like C-terminal" evidence="3">
    <location>
        <begin position="114"/>
        <end position="163"/>
    </location>
</feature>
<evidence type="ECO:0008006" key="6">
    <source>
        <dbReference type="Google" id="ProtNLM"/>
    </source>
</evidence>
<evidence type="ECO:0000313" key="4">
    <source>
        <dbReference type="EMBL" id="GID10454.1"/>
    </source>
</evidence>